<organism evidence="1 2">
    <name type="scientific">Paenibacillus selenitireducens</name>
    <dbReference type="NCBI Taxonomy" id="1324314"/>
    <lineage>
        <taxon>Bacteria</taxon>
        <taxon>Bacillati</taxon>
        <taxon>Bacillota</taxon>
        <taxon>Bacilli</taxon>
        <taxon>Bacillales</taxon>
        <taxon>Paenibacillaceae</taxon>
        <taxon>Paenibacillus</taxon>
    </lineage>
</organism>
<sequence length="114" mass="12390">MKRIEPAAIQQLLDQLKGEEVYIHLEMTTGAYAAHRGEANLAATAFISNAIVTYSQGSIAGEGPYRVGLKTEKGWVFAQGLTHWEDAEHDKLIAAGHDGDGKLVVALQISREPF</sequence>
<dbReference type="OrthoDB" id="2352913at2"/>
<dbReference type="Gene3D" id="2.70.180.10">
    <property type="entry name" value="Hypothetical protein YojF"/>
    <property type="match status" value="1"/>
</dbReference>
<dbReference type="Pfam" id="PF08830">
    <property type="entry name" value="DUF1806"/>
    <property type="match status" value="1"/>
</dbReference>
<proteinExistence type="predicted"/>
<dbReference type="InterPro" id="IPR036492">
    <property type="entry name" value="YojF_sf"/>
</dbReference>
<accession>A0A1T2X7D7</accession>
<keyword evidence="2" id="KW-1185">Reference proteome</keyword>
<dbReference type="Proteomes" id="UP000190188">
    <property type="component" value="Unassembled WGS sequence"/>
</dbReference>
<evidence type="ECO:0000313" key="1">
    <source>
        <dbReference type="EMBL" id="OPA75799.1"/>
    </source>
</evidence>
<dbReference type="EMBL" id="MSZX01000008">
    <property type="protein sequence ID" value="OPA75799.1"/>
    <property type="molecule type" value="Genomic_DNA"/>
</dbReference>
<protein>
    <recommendedName>
        <fullName evidence="3">DUF1806 domain-containing protein</fullName>
    </recommendedName>
</protein>
<name>A0A1T2X7D7_9BACL</name>
<dbReference type="STRING" id="1324314.BVG16_20960"/>
<comment type="caution">
    <text evidence="1">The sequence shown here is derived from an EMBL/GenBank/DDBJ whole genome shotgun (WGS) entry which is preliminary data.</text>
</comment>
<evidence type="ECO:0008006" key="3">
    <source>
        <dbReference type="Google" id="ProtNLM"/>
    </source>
</evidence>
<dbReference type="RefSeq" id="WP_078501133.1">
    <property type="nucleotide sequence ID" value="NZ_MSZX01000008.1"/>
</dbReference>
<dbReference type="SUPFAM" id="SSF89442">
    <property type="entry name" value="Hypothetical protein YojF"/>
    <property type="match status" value="1"/>
</dbReference>
<dbReference type="InterPro" id="IPR014934">
    <property type="entry name" value="DUF1806"/>
</dbReference>
<reference evidence="1 2" key="1">
    <citation type="submission" date="2017-01" db="EMBL/GenBank/DDBJ databases">
        <title>Genome analysis of Paenibacillus selenitrireducens ES3-24.</title>
        <authorList>
            <person name="Xu D."/>
            <person name="Yao R."/>
            <person name="Zheng S."/>
        </authorList>
    </citation>
    <scope>NUCLEOTIDE SEQUENCE [LARGE SCALE GENOMIC DNA]</scope>
    <source>
        <strain evidence="1 2">ES3-24</strain>
    </source>
</reference>
<dbReference type="AlphaFoldDB" id="A0A1T2X7D7"/>
<gene>
    <name evidence="1" type="ORF">BVG16_20960</name>
</gene>
<evidence type="ECO:0000313" key="2">
    <source>
        <dbReference type="Proteomes" id="UP000190188"/>
    </source>
</evidence>